<gene>
    <name evidence="2" type="ORF">LSP00402_LOCUS6634</name>
</gene>
<feature type="compositionally biased region" description="Basic and acidic residues" evidence="1">
    <location>
        <begin position="237"/>
        <end position="250"/>
    </location>
</feature>
<proteinExistence type="predicted"/>
<accession>A0A7S2X8I3</accession>
<dbReference type="AlphaFoldDB" id="A0A7S2X8I3"/>
<feature type="compositionally biased region" description="Acidic residues" evidence="1">
    <location>
        <begin position="251"/>
        <end position="262"/>
    </location>
</feature>
<evidence type="ECO:0000256" key="1">
    <source>
        <dbReference type="SAM" id="MobiDB-lite"/>
    </source>
</evidence>
<reference evidence="2" key="1">
    <citation type="submission" date="2021-01" db="EMBL/GenBank/DDBJ databases">
        <authorList>
            <person name="Corre E."/>
            <person name="Pelletier E."/>
            <person name="Niang G."/>
            <person name="Scheremetjew M."/>
            <person name="Finn R."/>
            <person name="Kale V."/>
            <person name="Holt S."/>
            <person name="Cochrane G."/>
            <person name="Meng A."/>
            <person name="Brown T."/>
            <person name="Cohen L."/>
        </authorList>
    </citation>
    <scope>NUCLEOTIDE SEQUENCE</scope>
    <source>
        <strain evidence="2">CCMP622</strain>
    </source>
</reference>
<feature type="region of interest" description="Disordered" evidence="1">
    <location>
        <begin position="221"/>
        <end position="262"/>
    </location>
</feature>
<sequence>MEVQMTQLAVAEERAILANQKALLENPTPDLLEERKDMLIKGLDDDYDRKISFAEMKKLFDQSLAPLEAADDSQINDEFFIGYMNIILLTFQYLGLIPAKWMQEYVFPKESKSYKAVVEFCEALLNGLEKGSMPTPDEPKKKSLYQIIDKKKYDRGMLDEAKKSETIGMKEAEAILDEALDGNVYTNTEQSTWSYIKDNHKFDSGVKEYLEERLEDFLKHQEERSAAAKASMETEATDGKDGSKNDSGKDGEDEDRGEAEET</sequence>
<dbReference type="EMBL" id="HBHP01010736">
    <property type="protein sequence ID" value="CAD9757330.1"/>
    <property type="molecule type" value="Transcribed_RNA"/>
</dbReference>
<name>A0A7S2X8I3_9EUKA</name>
<evidence type="ECO:0000313" key="2">
    <source>
        <dbReference type="EMBL" id="CAD9757330.1"/>
    </source>
</evidence>
<organism evidence="2">
    <name type="scientific">Lotharella oceanica</name>
    <dbReference type="NCBI Taxonomy" id="641309"/>
    <lineage>
        <taxon>Eukaryota</taxon>
        <taxon>Sar</taxon>
        <taxon>Rhizaria</taxon>
        <taxon>Cercozoa</taxon>
        <taxon>Chlorarachniophyceae</taxon>
        <taxon>Lotharella</taxon>
    </lineage>
</organism>
<protein>
    <submittedName>
        <fullName evidence="2">Uncharacterized protein</fullName>
    </submittedName>
</protein>